<dbReference type="RefSeq" id="WP_158066162.1">
    <property type="nucleotide sequence ID" value="NZ_CP042829.1"/>
</dbReference>
<reference evidence="2 3" key="2">
    <citation type="submission" date="2019-10" db="EMBL/GenBank/DDBJ databases">
        <title>Thermopilla bonchosmolovskayae gen. nov., sp. nov., a moderately thermophilic Chloroflexi bacterium from a Chukotka hot spring (Arctic, Russia), representing a novel classis Thermopillaia, which include previously uncultivated lineage OLB14.</title>
        <authorList>
            <person name="Kochetkova T.V."/>
            <person name="Zayulina K.S."/>
            <person name="Zhigarkov V.S."/>
            <person name="Minaev N.V."/>
            <person name="Novikov A."/>
            <person name="Toshchakov S.V."/>
            <person name="Elcheninov A.G."/>
            <person name="Kublanov I.V."/>
        </authorList>
    </citation>
    <scope>NUCLEOTIDE SEQUENCE [LARGE SCALE GENOMIC DNA]</scope>
    <source>
        <strain evidence="2 3">3753O</strain>
    </source>
</reference>
<dbReference type="Proteomes" id="UP000326331">
    <property type="component" value="Chromosome"/>
</dbReference>
<sequence>MGRVVLAADFGGTHLRAGIVDERGEVLFREDHPTPPQASPGEAVQLVVDLLARTVEASGAAPAAACIATAGLINANEGKVIFAPNIAGFRNVVLTTPVAQRLGIPAYIENDASAAALGEFRFGAGRGTRHLLHATLGTGIGGGIVIDGRLYRGAQGLAGEIGHIVIDPAGPRCTCGSRGCLEALVSGVAFAARARKLLELGKSAVLKELVGYEEPTAVHLFDAAKRGDRTCEAEIRNGGHILGLGLGSLVNVLNPDAVTLSGGLLAMGEMLLGPMREAMRSMAYGPASGALVRIGELGENTGLLGAAAVAFERLESD</sequence>
<reference evidence="2 3" key="1">
    <citation type="submission" date="2019-08" db="EMBL/GenBank/DDBJ databases">
        <authorList>
            <person name="Toschakov S.V."/>
        </authorList>
    </citation>
    <scope>NUCLEOTIDE SEQUENCE [LARGE SCALE GENOMIC DNA]</scope>
    <source>
        <strain evidence="2 3">3753O</strain>
    </source>
</reference>
<dbReference type="InterPro" id="IPR000600">
    <property type="entry name" value="ROK"/>
</dbReference>
<dbReference type="Gene3D" id="3.30.420.40">
    <property type="match status" value="2"/>
</dbReference>
<evidence type="ECO:0000313" key="2">
    <source>
        <dbReference type="EMBL" id="QFG02229.1"/>
    </source>
</evidence>
<dbReference type="EMBL" id="CP042829">
    <property type="protein sequence ID" value="QFG02229.1"/>
    <property type="molecule type" value="Genomic_DNA"/>
</dbReference>
<accession>A0ABX6C0A2</accession>
<evidence type="ECO:0000256" key="1">
    <source>
        <dbReference type="ARBA" id="ARBA00006479"/>
    </source>
</evidence>
<dbReference type="InterPro" id="IPR043129">
    <property type="entry name" value="ATPase_NBD"/>
</dbReference>
<comment type="similarity">
    <text evidence="1">Belongs to the ROK (NagC/XylR) family.</text>
</comment>
<protein>
    <submittedName>
        <fullName evidence="2">ROK family protein</fullName>
    </submittedName>
</protein>
<evidence type="ECO:0000313" key="3">
    <source>
        <dbReference type="Proteomes" id="UP000326331"/>
    </source>
</evidence>
<dbReference type="Pfam" id="PF00480">
    <property type="entry name" value="ROK"/>
    <property type="match status" value="1"/>
</dbReference>
<proteinExistence type="inferred from homology"/>
<gene>
    <name evidence="2" type="ORF">Tbon_02605</name>
</gene>
<dbReference type="PANTHER" id="PTHR18964">
    <property type="entry name" value="ROK (REPRESSOR, ORF, KINASE) FAMILY"/>
    <property type="match status" value="1"/>
</dbReference>
<dbReference type="SUPFAM" id="SSF53067">
    <property type="entry name" value="Actin-like ATPase domain"/>
    <property type="match status" value="1"/>
</dbReference>
<dbReference type="PANTHER" id="PTHR18964:SF149">
    <property type="entry name" value="BIFUNCTIONAL UDP-N-ACETYLGLUCOSAMINE 2-EPIMERASE_N-ACETYLMANNOSAMINE KINASE"/>
    <property type="match status" value="1"/>
</dbReference>
<keyword evidence="3" id="KW-1185">Reference proteome</keyword>
<name>A0ABX6C0A2_9CHLR</name>
<dbReference type="PROSITE" id="PS01125">
    <property type="entry name" value="ROK"/>
    <property type="match status" value="1"/>
</dbReference>
<dbReference type="InterPro" id="IPR049874">
    <property type="entry name" value="ROK_cs"/>
</dbReference>
<organism evidence="2 3">
    <name type="scientific">Tepidiforma bonchosmolovskayae</name>
    <dbReference type="NCBI Taxonomy" id="2601677"/>
    <lineage>
        <taxon>Bacteria</taxon>
        <taxon>Bacillati</taxon>
        <taxon>Chloroflexota</taxon>
        <taxon>Tepidiformia</taxon>
        <taxon>Tepidiformales</taxon>
        <taxon>Tepidiformaceae</taxon>
        <taxon>Tepidiforma</taxon>
    </lineage>
</organism>